<sequence length="59" mass="7085">MEEYFFTCPYCWQRISMLLDTSVERQTYIEDCEVCCQPISIDYRIEDDEVVAFEAESIQ</sequence>
<dbReference type="Proteomes" id="UP000663929">
    <property type="component" value="Chromosome"/>
</dbReference>
<dbReference type="AlphaFoldDB" id="A0A8A4U2N7"/>
<dbReference type="Pfam" id="PF14255">
    <property type="entry name" value="Zn_ribbon_21"/>
    <property type="match status" value="1"/>
</dbReference>
<proteinExistence type="predicted"/>
<keyword evidence="2" id="KW-1185">Reference proteome</keyword>
<organism evidence="1 2">
    <name type="scientific">Sulfidibacter corallicola</name>
    <dbReference type="NCBI Taxonomy" id="2818388"/>
    <lineage>
        <taxon>Bacteria</taxon>
        <taxon>Pseudomonadati</taxon>
        <taxon>Acidobacteriota</taxon>
        <taxon>Holophagae</taxon>
        <taxon>Acanthopleuribacterales</taxon>
        <taxon>Acanthopleuribacteraceae</taxon>
        <taxon>Sulfidibacter</taxon>
    </lineage>
</organism>
<name>A0A8A4U2N7_SULCO</name>
<dbReference type="EMBL" id="CP071793">
    <property type="protein sequence ID" value="QTD52995.1"/>
    <property type="molecule type" value="Genomic_DNA"/>
</dbReference>
<evidence type="ECO:0000313" key="2">
    <source>
        <dbReference type="Proteomes" id="UP000663929"/>
    </source>
</evidence>
<dbReference type="InterPro" id="IPR025990">
    <property type="entry name" value="zinc_ribbon_bacterial"/>
</dbReference>
<dbReference type="KEGG" id="scor:J3U87_11075"/>
<dbReference type="RefSeq" id="WP_237383093.1">
    <property type="nucleotide sequence ID" value="NZ_CP071793.1"/>
</dbReference>
<dbReference type="InterPro" id="IPR017143">
    <property type="entry name" value="UCP037225"/>
</dbReference>
<protein>
    <submittedName>
        <fullName evidence="1">CPXCG motif-containing cysteine-rich protein</fullName>
    </submittedName>
</protein>
<evidence type="ECO:0000313" key="1">
    <source>
        <dbReference type="EMBL" id="QTD52995.1"/>
    </source>
</evidence>
<dbReference type="PIRSF" id="PIRSF037225">
    <property type="entry name" value="UCP037225"/>
    <property type="match status" value="1"/>
</dbReference>
<gene>
    <name evidence="1" type="ORF">J3U87_11075</name>
</gene>
<reference evidence="1" key="1">
    <citation type="submission" date="2021-03" db="EMBL/GenBank/DDBJ databases">
        <title>Acanthopleuribacteraceae sp. M133.</title>
        <authorList>
            <person name="Wang G."/>
        </authorList>
    </citation>
    <scope>NUCLEOTIDE SEQUENCE</scope>
    <source>
        <strain evidence="1">M133</strain>
    </source>
</reference>
<accession>A0A8A4U2N7</accession>